<accession>A0A6M4JJE1</accession>
<organism evidence="1">
    <name type="scientific">Bacillus subtilis (strain 168)</name>
    <dbReference type="NCBI Taxonomy" id="224308"/>
    <lineage>
        <taxon>Bacteria</taxon>
        <taxon>Bacillati</taxon>
        <taxon>Bacillota</taxon>
        <taxon>Bacilli</taxon>
        <taxon>Bacillales</taxon>
        <taxon>Bacillaceae</taxon>
        <taxon>Bacillus</taxon>
    </lineage>
</organism>
<dbReference type="OrthoDB" id="9882778at2"/>
<dbReference type="KEGG" id="bsu:BSU18899"/>
<dbReference type="RefSeq" id="WP_009967407.1">
    <property type="nucleotide sequence ID" value="NC_000964.3"/>
</dbReference>
<proteinExistence type="predicted"/>
<dbReference type="EMBL" id="CP052842">
    <property type="protein sequence ID" value="QJP88400.1"/>
    <property type="molecule type" value="Genomic_DNA"/>
</dbReference>
<sequence length="74" mass="8993">MNFLLDLFTNWTFDKVLDYTLAAVIWSVFKSRSKQNKYPGYFEKIRRYRNLHPLLRSLSMRVLLSITIHPYMFS</sequence>
<name>A0A6M4JJE1_BACSU</name>
<dbReference type="AlphaFoldDB" id="A0A6M4JJE1"/>
<dbReference type="SMR" id="A0A6M4JJE1"/>
<evidence type="ECO:0000313" key="1">
    <source>
        <dbReference type="EMBL" id="QJP88400.1"/>
    </source>
</evidence>
<reference evidence="1" key="1">
    <citation type="submission" date="2020-04" db="EMBL/GenBank/DDBJ databases">
        <title>Phage recombination drives evolution of spore-forming Bacilli.</title>
        <authorList>
            <person name="Dragos A."/>
            <person name="Kovacs A.T."/>
        </authorList>
    </citation>
    <scope>NUCLEOTIDE SEQUENCE</scope>
    <source>
        <strain evidence="1">168</strain>
    </source>
</reference>
<protein>
    <submittedName>
        <fullName evidence="1">Uncharacterized protein</fullName>
    </submittedName>
</protein>
<gene>
    <name evidence="1" type="ORF">HIR78_10290</name>
</gene>